<dbReference type="EMBL" id="CABEHT010000001">
    <property type="protein sequence ID" value="VTS24430.1"/>
    <property type="molecule type" value="Genomic_DNA"/>
</dbReference>
<evidence type="ECO:0000313" key="2">
    <source>
        <dbReference type="Proteomes" id="UP000394068"/>
    </source>
</evidence>
<dbReference type="RefSeq" id="WP_223837123.1">
    <property type="nucleotide sequence ID" value="NZ_CABEHT010000001.1"/>
</dbReference>
<dbReference type="AlphaFoldDB" id="A0A4U9YBN7"/>
<proteinExistence type="predicted"/>
<gene>
    <name evidence="1" type="ORF">NCTC5386_02003</name>
</gene>
<evidence type="ECO:0000313" key="1">
    <source>
        <dbReference type="EMBL" id="VTS24430.1"/>
    </source>
</evidence>
<organism evidence="1 2">
    <name type="scientific">Streptococcus pseudoporcinus</name>
    <dbReference type="NCBI Taxonomy" id="361101"/>
    <lineage>
        <taxon>Bacteria</taxon>
        <taxon>Bacillati</taxon>
        <taxon>Bacillota</taxon>
        <taxon>Bacilli</taxon>
        <taxon>Lactobacillales</taxon>
        <taxon>Streptococcaceae</taxon>
        <taxon>Streptococcus</taxon>
    </lineage>
</organism>
<dbReference type="Proteomes" id="UP000394068">
    <property type="component" value="Unassembled WGS sequence"/>
</dbReference>
<accession>A0A4U9YBN7</accession>
<reference evidence="1 2" key="1">
    <citation type="submission" date="2019-05" db="EMBL/GenBank/DDBJ databases">
        <authorList>
            <consortium name="Pathogen Informatics"/>
        </authorList>
    </citation>
    <scope>NUCLEOTIDE SEQUENCE [LARGE SCALE GENOMIC DNA]</scope>
    <source>
        <strain evidence="1 2">NCTC5386</strain>
    </source>
</reference>
<sequence>MEKIVGLYTSLNDIGNHERHYMKFGDFRKGSNPCIVKYVSGDGATVKFQDEIH</sequence>
<name>A0A4U9YBN7_9STRE</name>
<protein>
    <submittedName>
        <fullName evidence="1">Uncharacterized protein</fullName>
    </submittedName>
</protein>